<keyword evidence="1" id="KW-1133">Transmembrane helix</keyword>
<dbReference type="EMBL" id="QLLN01000001">
    <property type="protein sequence ID" value="RAJ15857.1"/>
    <property type="molecule type" value="Genomic_DNA"/>
</dbReference>
<organism evidence="2 3">
    <name type="scientific">Arenibacter echinorum</name>
    <dbReference type="NCBI Taxonomy" id="440515"/>
    <lineage>
        <taxon>Bacteria</taxon>
        <taxon>Pseudomonadati</taxon>
        <taxon>Bacteroidota</taxon>
        <taxon>Flavobacteriia</taxon>
        <taxon>Flavobacteriales</taxon>
        <taxon>Flavobacteriaceae</taxon>
        <taxon>Arenibacter</taxon>
    </lineage>
</organism>
<proteinExistence type="predicted"/>
<evidence type="ECO:0008006" key="4">
    <source>
        <dbReference type="Google" id="ProtNLM"/>
    </source>
</evidence>
<feature type="transmembrane region" description="Helical" evidence="1">
    <location>
        <begin position="90"/>
        <end position="110"/>
    </location>
</feature>
<dbReference type="AlphaFoldDB" id="A0A327RQ77"/>
<dbReference type="SUPFAM" id="SSF48452">
    <property type="entry name" value="TPR-like"/>
    <property type="match status" value="1"/>
</dbReference>
<accession>A0A327RQ77</accession>
<keyword evidence="3" id="KW-1185">Reference proteome</keyword>
<evidence type="ECO:0000313" key="2">
    <source>
        <dbReference type="EMBL" id="RAJ15857.1"/>
    </source>
</evidence>
<dbReference type="InterPro" id="IPR011990">
    <property type="entry name" value="TPR-like_helical_dom_sf"/>
</dbReference>
<comment type="caution">
    <text evidence="2">The sequence shown here is derived from an EMBL/GenBank/DDBJ whole genome shotgun (WGS) entry which is preliminary data.</text>
</comment>
<dbReference type="Proteomes" id="UP000249696">
    <property type="component" value="Unassembled WGS sequence"/>
</dbReference>
<keyword evidence="1" id="KW-0472">Membrane</keyword>
<keyword evidence="1" id="KW-0812">Transmembrane</keyword>
<name>A0A327RQ77_9FLAO</name>
<dbReference type="OrthoDB" id="1451921at2"/>
<protein>
    <recommendedName>
        <fullName evidence="4">Tetratricopeptide repeat protein</fullName>
    </recommendedName>
</protein>
<evidence type="ECO:0000313" key="3">
    <source>
        <dbReference type="Proteomes" id="UP000249696"/>
    </source>
</evidence>
<sequence length="249" mass="28501">MDKYPKYISQEKQELFERYLLNEMDKAEQPAFLAKLDADASLKAEFNEFKKLFSAVEEASLHEKMNEYHKTFETYSSKEATSKKRFPFRINYGIAASVILLLSLGGIWYFNAGNKTEKLFDEFYSPDPGLPTVMGDTNNYDFYEAMVAYKHGDYDQAIEKWKKLLVTKQQNDTLNYFLASAQMAIGDEKAANAGFLKVIANKGSVFEDDAYFYLGLEALNRGAIPEAKSLLELSKKEASKELLNQLRKK</sequence>
<evidence type="ECO:0000256" key="1">
    <source>
        <dbReference type="SAM" id="Phobius"/>
    </source>
</evidence>
<gene>
    <name evidence="2" type="ORF">LV92_00560</name>
</gene>
<dbReference type="Gene3D" id="1.25.40.10">
    <property type="entry name" value="Tetratricopeptide repeat domain"/>
    <property type="match status" value="1"/>
</dbReference>
<dbReference type="RefSeq" id="WP_111622104.1">
    <property type="nucleotide sequence ID" value="NZ_QLLN01000001.1"/>
</dbReference>
<reference evidence="2 3" key="1">
    <citation type="submission" date="2018-06" db="EMBL/GenBank/DDBJ databases">
        <title>Genomic Encyclopedia of Archaeal and Bacterial Type Strains, Phase II (KMG-II): from individual species to whole genera.</title>
        <authorList>
            <person name="Goeker M."/>
        </authorList>
    </citation>
    <scope>NUCLEOTIDE SEQUENCE [LARGE SCALE GENOMIC DNA]</scope>
    <source>
        <strain evidence="2 3">DSM 23522</strain>
    </source>
</reference>